<dbReference type="Proteomes" id="UP000030647">
    <property type="component" value="Unassembled WGS sequence"/>
</dbReference>
<feature type="region of interest" description="Disordered" evidence="1">
    <location>
        <begin position="199"/>
        <end position="243"/>
    </location>
</feature>
<proteinExistence type="predicted"/>
<dbReference type="AlphaFoldDB" id="U4THW6"/>
<dbReference type="EMBL" id="KI271614">
    <property type="protein sequence ID" value="ERL63764.1"/>
    <property type="molecule type" value="Genomic_DNA"/>
</dbReference>
<keyword evidence="3" id="KW-1185">Reference proteome</keyword>
<dbReference type="OrthoDB" id="2280877at2"/>
<evidence type="ECO:0000313" key="2">
    <source>
        <dbReference type="EMBL" id="ERL63764.1"/>
    </source>
</evidence>
<dbReference type="STRING" id="1231336.L248_2181"/>
<dbReference type="HOGENOM" id="CLU_1169489_0_0_9"/>
<dbReference type="RefSeq" id="WP_022530935.1">
    <property type="nucleotide sequence ID" value="NZ_KI271614.1"/>
</dbReference>
<accession>U4THW6</accession>
<dbReference type="eggNOG" id="ENOG50309T3">
    <property type="taxonomic scope" value="Bacteria"/>
</dbReference>
<protein>
    <submittedName>
        <fullName evidence="2">Uncharacterized protein</fullName>
    </submittedName>
</protein>
<organism evidence="2 3">
    <name type="scientific">Schleiferilactobacillus shenzhenensis LY-73</name>
    <dbReference type="NCBI Taxonomy" id="1231336"/>
    <lineage>
        <taxon>Bacteria</taxon>
        <taxon>Bacillati</taxon>
        <taxon>Bacillota</taxon>
        <taxon>Bacilli</taxon>
        <taxon>Lactobacillales</taxon>
        <taxon>Lactobacillaceae</taxon>
        <taxon>Schleiferilactobacillus</taxon>
    </lineage>
</organism>
<gene>
    <name evidence="2" type="ORF">L248_2181</name>
</gene>
<name>U4THW6_9LACO</name>
<reference evidence="3" key="1">
    <citation type="journal article" date="2013" name="Genome Announc.">
        <title>Whole-Genome Sequencing of Lactobacillus shenzhenensis Strain LY-73T.</title>
        <authorList>
            <person name="Lin Z."/>
            <person name="Liu Z."/>
            <person name="Yang R."/>
            <person name="Zou Y."/>
            <person name="Wan D."/>
            <person name="Chen J."/>
            <person name="Guo M."/>
            <person name="Zhao J."/>
            <person name="Fang C."/>
            <person name="Yang R."/>
            <person name="Liu F."/>
        </authorList>
    </citation>
    <scope>NUCLEOTIDE SEQUENCE [LARGE SCALE GENOMIC DNA]</scope>
    <source>
        <strain evidence="3">LY-73</strain>
    </source>
</reference>
<sequence length="243" mass="26188">MADNITNVVNGDKQILPSTVGRDADKILYFWKRIQKYPRTKKIRILGLMGATSGTNTRNLSSTQTKTVTLKGVGSINQQRVVDVIFAKGQEDFREFKQAWQGGELIGLWRVDFNTVTGTKPNRTVQAEYSECYIPNLPVTEALGGIETSNITFEVNGQAVDTLADGVTPATLNESDFEDGQFDIANQFYGFKHGQDIGAEDFPDSGVTPATDEPGTDTGTGKVADPKTVTATANATGADVAGQ</sequence>
<evidence type="ECO:0000313" key="3">
    <source>
        <dbReference type="Proteomes" id="UP000030647"/>
    </source>
</evidence>
<evidence type="ECO:0000256" key="1">
    <source>
        <dbReference type="SAM" id="MobiDB-lite"/>
    </source>
</evidence>